<dbReference type="GO" id="GO:0003677">
    <property type="term" value="F:DNA binding"/>
    <property type="evidence" value="ECO:0007669"/>
    <property type="project" value="UniProtKB-KW"/>
</dbReference>
<dbReference type="Gene3D" id="1.10.10.10">
    <property type="entry name" value="Winged helix-like DNA-binding domain superfamily/Winged helix DNA-binding domain"/>
    <property type="match status" value="1"/>
</dbReference>
<dbReference type="GO" id="GO:0045892">
    <property type="term" value="P:negative regulation of DNA-templated transcription"/>
    <property type="evidence" value="ECO:0007669"/>
    <property type="project" value="TreeGrafter"/>
</dbReference>
<dbReference type="InterPro" id="IPR011991">
    <property type="entry name" value="ArsR-like_HTH"/>
</dbReference>
<reference evidence="6 7" key="1">
    <citation type="journal article" date="2014" name="PLoS Genet.">
        <title>Phylogenetically driven sequencing of extremely halophilic archaea reveals strategies for static and dynamic osmo-response.</title>
        <authorList>
            <person name="Becker E.A."/>
            <person name="Seitzer P.M."/>
            <person name="Tritt A."/>
            <person name="Larsen D."/>
            <person name="Krusor M."/>
            <person name="Yao A.I."/>
            <person name="Wu D."/>
            <person name="Madern D."/>
            <person name="Eisen J.A."/>
            <person name="Darling A.E."/>
            <person name="Facciotti M.T."/>
        </authorList>
    </citation>
    <scope>NUCLEOTIDE SEQUENCE [LARGE SCALE GENOMIC DNA]</scope>
    <source>
        <strain evidence="6 7">DSM 12281</strain>
    </source>
</reference>
<evidence type="ECO:0000313" key="7">
    <source>
        <dbReference type="Proteomes" id="UP000011648"/>
    </source>
</evidence>
<proteinExistence type="predicted"/>
<dbReference type="InterPro" id="IPR029016">
    <property type="entry name" value="GAF-like_dom_sf"/>
</dbReference>
<name>M0AD80_9EURY</name>
<dbReference type="OrthoDB" id="14763at2157"/>
<dbReference type="Proteomes" id="UP000011648">
    <property type="component" value="Unassembled WGS sequence"/>
</dbReference>
<dbReference type="InterPro" id="IPR036390">
    <property type="entry name" value="WH_DNA-bd_sf"/>
</dbReference>
<sequence length="256" mass="28687">MGSTDRKQIKSTRTAFTIIERVSSTDGATVSELAETLGRSKSTVHAHLQTLTEMGYLFRIDDEYHVGLPFLTLGGAARSTDRYQNLYRAAKAEIDDIVDQTGERAQVVVEYQGEGIYFYQSRGHRYVQTDSQLGTSVSLHSTAVGKTILSVLPDDRVEEILSNSELRPRTEHTVVDRDELRERIETIRERGYAYDREERIEGICCVAAPIECGPETIASLSVTVPTKRASGEYFEEELPTLVTNVARVIELNTQYS</sequence>
<dbReference type="PANTHER" id="PTHR30136:SF35">
    <property type="entry name" value="HTH-TYPE TRANSCRIPTIONAL REGULATOR RV1719"/>
    <property type="match status" value="1"/>
</dbReference>
<dbReference type="InterPro" id="IPR014757">
    <property type="entry name" value="Tscrpt_reg_IclR_C"/>
</dbReference>
<dbReference type="EMBL" id="AOIL01000009">
    <property type="protein sequence ID" value="ELY96351.1"/>
    <property type="molecule type" value="Genomic_DNA"/>
</dbReference>
<dbReference type="InterPro" id="IPR005471">
    <property type="entry name" value="Tscrpt_reg_IclR_N"/>
</dbReference>
<dbReference type="CDD" id="cd00090">
    <property type="entry name" value="HTH_ARSR"/>
    <property type="match status" value="1"/>
</dbReference>
<keyword evidence="3" id="KW-0804">Transcription</keyword>
<dbReference type="Gene3D" id="3.30.450.40">
    <property type="match status" value="1"/>
</dbReference>
<keyword evidence="7" id="KW-1185">Reference proteome</keyword>
<evidence type="ECO:0000256" key="1">
    <source>
        <dbReference type="ARBA" id="ARBA00023015"/>
    </source>
</evidence>
<gene>
    <name evidence="6" type="ORF">C484_01515</name>
</gene>
<feature type="domain" description="HTH iclR-type" evidence="4">
    <location>
        <begin position="9"/>
        <end position="68"/>
    </location>
</feature>
<accession>M0AD80</accession>
<dbReference type="SUPFAM" id="SSF55781">
    <property type="entry name" value="GAF domain-like"/>
    <property type="match status" value="1"/>
</dbReference>
<dbReference type="InterPro" id="IPR036388">
    <property type="entry name" value="WH-like_DNA-bd_sf"/>
</dbReference>
<dbReference type="RefSeq" id="WP_006824211.1">
    <property type="nucleotide sequence ID" value="NZ_AOIL01000009.1"/>
</dbReference>
<feature type="domain" description="IclR-ED" evidence="5">
    <location>
        <begin position="69"/>
        <end position="255"/>
    </location>
</feature>
<evidence type="ECO:0000259" key="5">
    <source>
        <dbReference type="PROSITE" id="PS51078"/>
    </source>
</evidence>
<dbReference type="InterPro" id="IPR050707">
    <property type="entry name" value="HTH_MetabolicPath_Reg"/>
</dbReference>
<protein>
    <submittedName>
        <fullName evidence="6">ArcR family transcription regulator</fullName>
    </submittedName>
</protein>
<dbReference type="PROSITE" id="PS51078">
    <property type="entry name" value="ICLR_ED"/>
    <property type="match status" value="1"/>
</dbReference>
<dbReference type="PROSITE" id="PS51077">
    <property type="entry name" value="HTH_ICLR"/>
    <property type="match status" value="1"/>
</dbReference>
<evidence type="ECO:0000313" key="6">
    <source>
        <dbReference type="EMBL" id="ELY96351.1"/>
    </source>
</evidence>
<evidence type="ECO:0000256" key="3">
    <source>
        <dbReference type="ARBA" id="ARBA00023163"/>
    </source>
</evidence>
<comment type="caution">
    <text evidence="6">The sequence shown here is derived from an EMBL/GenBank/DDBJ whole genome shotgun (WGS) entry which is preliminary data.</text>
</comment>
<dbReference type="AlphaFoldDB" id="M0AD80"/>
<dbReference type="SMART" id="SM00346">
    <property type="entry name" value="HTH_ICLR"/>
    <property type="match status" value="1"/>
</dbReference>
<dbReference type="GO" id="GO:0003700">
    <property type="term" value="F:DNA-binding transcription factor activity"/>
    <property type="evidence" value="ECO:0007669"/>
    <property type="project" value="TreeGrafter"/>
</dbReference>
<evidence type="ECO:0000259" key="4">
    <source>
        <dbReference type="PROSITE" id="PS51077"/>
    </source>
</evidence>
<dbReference type="Pfam" id="PF09339">
    <property type="entry name" value="HTH_IclR"/>
    <property type="match status" value="1"/>
</dbReference>
<dbReference type="PATRIC" id="fig|1230458.4.peg.291"/>
<keyword evidence="2" id="KW-0238">DNA-binding</keyword>
<dbReference type="PANTHER" id="PTHR30136">
    <property type="entry name" value="HELIX-TURN-HELIX TRANSCRIPTIONAL REGULATOR, ICLR FAMILY"/>
    <property type="match status" value="1"/>
</dbReference>
<keyword evidence="1" id="KW-0805">Transcription regulation</keyword>
<organism evidence="6 7">
    <name type="scientific">Natrialba taiwanensis DSM 12281</name>
    <dbReference type="NCBI Taxonomy" id="1230458"/>
    <lineage>
        <taxon>Archaea</taxon>
        <taxon>Methanobacteriati</taxon>
        <taxon>Methanobacteriota</taxon>
        <taxon>Stenosarchaea group</taxon>
        <taxon>Halobacteria</taxon>
        <taxon>Halobacteriales</taxon>
        <taxon>Natrialbaceae</taxon>
        <taxon>Natrialba</taxon>
    </lineage>
</organism>
<dbReference type="Pfam" id="PF01614">
    <property type="entry name" value="IclR_C"/>
    <property type="match status" value="1"/>
</dbReference>
<dbReference type="STRING" id="1230458.C484_01515"/>
<evidence type="ECO:0000256" key="2">
    <source>
        <dbReference type="ARBA" id="ARBA00023125"/>
    </source>
</evidence>
<dbReference type="SUPFAM" id="SSF46785">
    <property type="entry name" value="Winged helix' DNA-binding domain"/>
    <property type="match status" value="1"/>
</dbReference>